<evidence type="ECO:0000313" key="2">
    <source>
        <dbReference type="EMBL" id="KAA3483124.1"/>
    </source>
</evidence>
<proteinExistence type="predicted"/>
<sequence length="77" mass="8880">MLMLVAFFVPSLLNLEIIFSLNEISLRRFGNWYYSSAISIELSLEMHIFTLCYVKEMMDSLASLTLLKVYCVSFVGL</sequence>
<keyword evidence="3" id="KW-1185">Reference proteome</keyword>
<feature type="signal peptide" evidence="1">
    <location>
        <begin position="1"/>
        <end position="20"/>
    </location>
</feature>
<reference evidence="2" key="1">
    <citation type="submission" date="2019-08" db="EMBL/GenBank/DDBJ databases">
        <authorList>
            <person name="Liu F."/>
        </authorList>
    </citation>
    <scope>NUCLEOTIDE SEQUENCE [LARGE SCALE GENOMIC DNA]</scope>
    <source>
        <strain evidence="2">PA1801</strain>
        <tissue evidence="2">Leaf</tissue>
    </source>
</reference>
<evidence type="ECO:0000256" key="1">
    <source>
        <dbReference type="SAM" id="SignalP"/>
    </source>
</evidence>
<dbReference type="Proteomes" id="UP000325315">
    <property type="component" value="Unassembled WGS sequence"/>
</dbReference>
<dbReference type="EMBL" id="SMMG02000002">
    <property type="protein sequence ID" value="KAA3483124.1"/>
    <property type="molecule type" value="Genomic_DNA"/>
</dbReference>
<dbReference type="AlphaFoldDB" id="A0A5B6WPJ8"/>
<feature type="chain" id="PRO_5022780906" evidence="1">
    <location>
        <begin position="21"/>
        <end position="77"/>
    </location>
</feature>
<name>A0A5B6WPJ8_9ROSI</name>
<gene>
    <name evidence="2" type="ORF">EPI10_005320</name>
</gene>
<keyword evidence="1" id="KW-0732">Signal</keyword>
<evidence type="ECO:0000313" key="3">
    <source>
        <dbReference type="Proteomes" id="UP000325315"/>
    </source>
</evidence>
<protein>
    <submittedName>
        <fullName evidence="2">Uncharacterized protein</fullName>
    </submittedName>
</protein>
<comment type="caution">
    <text evidence="2">The sequence shown here is derived from an EMBL/GenBank/DDBJ whole genome shotgun (WGS) entry which is preliminary data.</text>
</comment>
<organism evidence="2 3">
    <name type="scientific">Gossypium australe</name>
    <dbReference type="NCBI Taxonomy" id="47621"/>
    <lineage>
        <taxon>Eukaryota</taxon>
        <taxon>Viridiplantae</taxon>
        <taxon>Streptophyta</taxon>
        <taxon>Embryophyta</taxon>
        <taxon>Tracheophyta</taxon>
        <taxon>Spermatophyta</taxon>
        <taxon>Magnoliopsida</taxon>
        <taxon>eudicotyledons</taxon>
        <taxon>Gunneridae</taxon>
        <taxon>Pentapetalae</taxon>
        <taxon>rosids</taxon>
        <taxon>malvids</taxon>
        <taxon>Malvales</taxon>
        <taxon>Malvaceae</taxon>
        <taxon>Malvoideae</taxon>
        <taxon>Gossypium</taxon>
    </lineage>
</organism>
<accession>A0A5B6WPJ8</accession>